<gene>
    <name evidence="3" type="ORF">Clacol_006714</name>
</gene>
<feature type="compositionally biased region" description="Low complexity" evidence="1">
    <location>
        <begin position="164"/>
        <end position="173"/>
    </location>
</feature>
<evidence type="ECO:0000259" key="2">
    <source>
        <dbReference type="Pfam" id="PF06428"/>
    </source>
</evidence>
<evidence type="ECO:0000313" key="3">
    <source>
        <dbReference type="EMBL" id="GJJ12472.1"/>
    </source>
</evidence>
<dbReference type="InterPro" id="IPR009449">
    <property type="entry name" value="Sec2_N"/>
</dbReference>
<dbReference type="Pfam" id="PF06428">
    <property type="entry name" value="Sec2p"/>
    <property type="match status" value="1"/>
</dbReference>
<feature type="domain" description="GDP/GTP exchange factor Sec2 N-terminal" evidence="2">
    <location>
        <begin position="257"/>
        <end position="319"/>
    </location>
</feature>
<name>A0AAV5AFG0_9AGAM</name>
<feature type="region of interest" description="Disordered" evidence="1">
    <location>
        <begin position="50"/>
        <end position="69"/>
    </location>
</feature>
<feature type="compositionally biased region" description="Pro residues" evidence="1">
    <location>
        <begin position="174"/>
        <end position="193"/>
    </location>
</feature>
<dbReference type="Gene3D" id="6.10.140.910">
    <property type="match status" value="1"/>
</dbReference>
<feature type="compositionally biased region" description="Polar residues" evidence="1">
    <location>
        <begin position="17"/>
        <end position="28"/>
    </location>
</feature>
<evidence type="ECO:0000313" key="4">
    <source>
        <dbReference type="Proteomes" id="UP001050691"/>
    </source>
</evidence>
<keyword evidence="4" id="KW-1185">Reference proteome</keyword>
<dbReference type="SUPFAM" id="SSF144284">
    <property type="entry name" value="Sec2 N-terminal region"/>
    <property type="match status" value="1"/>
</dbReference>
<proteinExistence type="predicted"/>
<feature type="compositionally biased region" description="Basic and acidic residues" evidence="1">
    <location>
        <begin position="29"/>
        <end position="41"/>
    </location>
</feature>
<reference evidence="3" key="1">
    <citation type="submission" date="2021-10" db="EMBL/GenBank/DDBJ databases">
        <title>De novo Genome Assembly of Clathrus columnatus (Basidiomycota, Fungi) Using Illumina and Nanopore Sequence Data.</title>
        <authorList>
            <person name="Ogiso-Tanaka E."/>
            <person name="Itagaki H."/>
            <person name="Hosoya T."/>
            <person name="Hosaka K."/>
        </authorList>
    </citation>
    <scope>NUCLEOTIDE SEQUENCE</scope>
    <source>
        <strain evidence="3">MO-923</strain>
    </source>
</reference>
<sequence length="526" mass="58927">MLSGVSFLNAERPQAFPQRSHSLNNFGKSKSDPVRESAQDVERARQLLNKHIADSSLDEEENKSKQTDWESQEELFQSFARMIEWVEELSSLLQKAYETQSEVETALMLAKSNLQMALANNEMLEDALKQAGPNVRDIGWRRLSERERLRQAPKEDEETESIPEEPSSPIHKPNSPPPAPPPLTQSNPVPPLHHQPTSSLRFFNFPSLSRSAPPTTGNPSQMSSRAESPTGSQPISHPFSHSRPTSPAPSRPTPREKELAMRLEKEKEALKSITEAKLALENELETLSQALFEEANKMVATSNRKLAETEDELREVMEEREALRAALHIIETENGVLRARSSNHDQSDDEEIRPNSQPNDLEDDEETSTQRALSANSLRLDESSSLADRVSFITIPPVKPESYGTIWSPDTLTDSDATKSLPSHGSPPNKPLTLHHLNLYSQNMHTNPRNFWTGASTDTPPSTPTHSPNFDIRLSVIPQTPHTRMAVKNEFEKAMLRMKRLIEDVEGHSNLPRHDIEGGGVSAMCE</sequence>
<protein>
    <recommendedName>
        <fullName evidence="2">GDP/GTP exchange factor Sec2 N-terminal domain-containing protein</fullName>
    </recommendedName>
</protein>
<dbReference type="AlphaFoldDB" id="A0AAV5AFG0"/>
<feature type="compositionally biased region" description="Polar residues" evidence="1">
    <location>
        <begin position="409"/>
        <end position="423"/>
    </location>
</feature>
<feature type="compositionally biased region" description="Polar residues" evidence="1">
    <location>
        <begin position="195"/>
        <end position="235"/>
    </location>
</feature>
<feature type="region of interest" description="Disordered" evidence="1">
    <location>
        <begin position="409"/>
        <end position="430"/>
    </location>
</feature>
<dbReference type="Proteomes" id="UP001050691">
    <property type="component" value="Unassembled WGS sequence"/>
</dbReference>
<evidence type="ECO:0000256" key="1">
    <source>
        <dbReference type="SAM" id="MobiDB-lite"/>
    </source>
</evidence>
<feature type="region of interest" description="Disordered" evidence="1">
    <location>
        <begin position="13"/>
        <end position="41"/>
    </location>
</feature>
<feature type="region of interest" description="Disordered" evidence="1">
    <location>
        <begin position="147"/>
        <end position="258"/>
    </location>
</feature>
<dbReference type="EMBL" id="BPWL01000007">
    <property type="protein sequence ID" value="GJJ12472.1"/>
    <property type="molecule type" value="Genomic_DNA"/>
</dbReference>
<accession>A0AAV5AFG0</accession>
<comment type="caution">
    <text evidence="3">The sequence shown here is derived from an EMBL/GenBank/DDBJ whole genome shotgun (WGS) entry which is preliminary data.</text>
</comment>
<organism evidence="3 4">
    <name type="scientific">Clathrus columnatus</name>
    <dbReference type="NCBI Taxonomy" id="1419009"/>
    <lineage>
        <taxon>Eukaryota</taxon>
        <taxon>Fungi</taxon>
        <taxon>Dikarya</taxon>
        <taxon>Basidiomycota</taxon>
        <taxon>Agaricomycotina</taxon>
        <taxon>Agaricomycetes</taxon>
        <taxon>Phallomycetidae</taxon>
        <taxon>Phallales</taxon>
        <taxon>Clathraceae</taxon>
        <taxon>Clathrus</taxon>
    </lineage>
</organism>
<feature type="region of interest" description="Disordered" evidence="1">
    <location>
        <begin position="337"/>
        <end position="380"/>
    </location>
</feature>